<dbReference type="PANTHER" id="PTHR23530:SF1">
    <property type="entry name" value="PERMEASE, MAJOR FACILITATOR SUPERFAMILY-RELATED"/>
    <property type="match status" value="1"/>
</dbReference>
<reference evidence="4" key="1">
    <citation type="journal article" date="2015" name="Chem. Biol.">
        <title>Structure, bioactivity, and resistance mechanism of streptomonomicin, an unusual lasso Peptide from an understudied halophilic actinomycete.</title>
        <authorList>
            <person name="Metelev M."/>
            <person name="Tietz J.I."/>
            <person name="Melby J.O."/>
            <person name="Blair P.M."/>
            <person name="Zhu L."/>
            <person name="Livnat I."/>
            <person name="Severinov K."/>
            <person name="Mitchell D.A."/>
        </authorList>
    </citation>
    <scope>NUCLEOTIDE SEQUENCE [LARGE SCALE GENOMIC DNA]</scope>
    <source>
        <strain evidence="4">YIM 90003</strain>
    </source>
</reference>
<feature type="transmembrane region" description="Helical" evidence="2">
    <location>
        <begin position="172"/>
        <end position="191"/>
    </location>
</feature>
<gene>
    <name evidence="3" type="ORF">LP52_23850</name>
</gene>
<evidence type="ECO:0000313" key="4">
    <source>
        <dbReference type="Proteomes" id="UP000031675"/>
    </source>
</evidence>
<feature type="transmembrane region" description="Helical" evidence="2">
    <location>
        <begin position="370"/>
        <end position="396"/>
    </location>
</feature>
<organism evidence="3 4">
    <name type="scientific">Streptomonospora alba</name>
    <dbReference type="NCBI Taxonomy" id="183763"/>
    <lineage>
        <taxon>Bacteria</taxon>
        <taxon>Bacillati</taxon>
        <taxon>Actinomycetota</taxon>
        <taxon>Actinomycetes</taxon>
        <taxon>Streptosporangiales</taxon>
        <taxon>Nocardiopsidaceae</taxon>
        <taxon>Streptomonospora</taxon>
    </lineage>
</organism>
<protein>
    <recommendedName>
        <fullName evidence="5">MFS transporter</fullName>
    </recommendedName>
</protein>
<feature type="transmembrane region" description="Helical" evidence="2">
    <location>
        <begin position="274"/>
        <end position="293"/>
    </location>
</feature>
<accession>A0A0C2J5F9</accession>
<keyword evidence="2" id="KW-1133">Transmembrane helix</keyword>
<dbReference type="Proteomes" id="UP000031675">
    <property type="component" value="Unassembled WGS sequence"/>
</dbReference>
<dbReference type="PANTHER" id="PTHR23530">
    <property type="entry name" value="TRANSPORT PROTEIN-RELATED"/>
    <property type="match status" value="1"/>
</dbReference>
<dbReference type="Gene3D" id="1.20.1250.20">
    <property type="entry name" value="MFS general substrate transporter like domains"/>
    <property type="match status" value="1"/>
</dbReference>
<dbReference type="EMBL" id="JROO01000055">
    <property type="protein sequence ID" value="KIH96606.1"/>
    <property type="molecule type" value="Genomic_DNA"/>
</dbReference>
<comment type="caution">
    <text evidence="3">The sequence shown here is derived from an EMBL/GenBank/DDBJ whole genome shotgun (WGS) entry which is preliminary data.</text>
</comment>
<feature type="compositionally biased region" description="Low complexity" evidence="1">
    <location>
        <begin position="110"/>
        <end position="122"/>
    </location>
</feature>
<dbReference type="InterPro" id="IPR053160">
    <property type="entry name" value="MFS_DHA3_Transporter"/>
</dbReference>
<proteinExistence type="predicted"/>
<dbReference type="InterPro" id="IPR036259">
    <property type="entry name" value="MFS_trans_sf"/>
</dbReference>
<evidence type="ECO:0000256" key="2">
    <source>
        <dbReference type="SAM" id="Phobius"/>
    </source>
</evidence>
<feature type="transmembrane region" description="Helical" evidence="2">
    <location>
        <begin position="20"/>
        <end position="41"/>
    </location>
</feature>
<feature type="region of interest" description="Disordered" evidence="1">
    <location>
        <begin position="110"/>
        <end position="129"/>
    </location>
</feature>
<keyword evidence="2" id="KW-0812">Transmembrane</keyword>
<sequence>MYPVYSLLFADAGLSPARISSLFVLWSVTGMVLEIPSGVLADLCSRRLLVSCAPLLSAAGFGLWTFAPGYASFAAGFVLWGAGAAMRSGALEALVYSELAHIAGRPAAPGRAGAAHPDGDPGFRAPGGQAADTWVSETYTRLIGRSRAAATTAIMVASVAAIPVLGAGGYTAAGAASVLAALACALAGRSLPAEGEHARRTAARRAAHGRRRPRRSLRWAAASAAAVSRGALAEVRASPAARRALLTLGLLVGVSGAMDEYLPLLARSTGLSTPAVPLALLVVSAGTVVGGWLAGRRTRSTAPALVAAGCCMAVGALVGHPAGLVLLAVTFGVSEWAGAAAEARLQDSVGEDARATVSSLGGFGAEAVTVLVYAGYALGSVWLAPAALFALAALAYPGAARALRGG</sequence>
<keyword evidence="2" id="KW-0472">Membrane</keyword>
<evidence type="ECO:0008006" key="5">
    <source>
        <dbReference type="Google" id="ProtNLM"/>
    </source>
</evidence>
<name>A0A0C2J5F9_9ACTN</name>
<keyword evidence="4" id="KW-1185">Reference proteome</keyword>
<evidence type="ECO:0000313" key="3">
    <source>
        <dbReference type="EMBL" id="KIH96606.1"/>
    </source>
</evidence>
<dbReference type="SUPFAM" id="SSF103473">
    <property type="entry name" value="MFS general substrate transporter"/>
    <property type="match status" value="2"/>
</dbReference>
<feature type="transmembrane region" description="Helical" evidence="2">
    <location>
        <begin position="244"/>
        <end position="262"/>
    </location>
</feature>
<feature type="transmembrane region" description="Helical" evidence="2">
    <location>
        <begin position="305"/>
        <end position="329"/>
    </location>
</feature>
<dbReference type="AlphaFoldDB" id="A0A0C2J5F9"/>
<dbReference type="STRING" id="183763.LP52_23850"/>
<evidence type="ECO:0000256" key="1">
    <source>
        <dbReference type="SAM" id="MobiDB-lite"/>
    </source>
</evidence>
<feature type="transmembrane region" description="Helical" evidence="2">
    <location>
        <begin position="148"/>
        <end position="166"/>
    </location>
</feature>